<evidence type="ECO:0000313" key="1">
    <source>
        <dbReference type="EMBL" id="MBG8552372.1"/>
    </source>
</evidence>
<accession>A0ABS0KWX6</accession>
<sequence>MTLDTFLATYEPQLRELLPFWPVKVWKTEHYGPLTKYTLGPLEDGRWAMLHQLRQADDGAPHDHPCRFDTYVLAGGYRESIYRPGHPTHPHEDVDRRPGAAFTILPDTIHRITGLLAEESWSLCLAGPVVKDWKHYPELLNVDK</sequence>
<evidence type="ECO:0008006" key="3">
    <source>
        <dbReference type="Google" id="ProtNLM"/>
    </source>
</evidence>
<dbReference type="SUPFAM" id="SSF51182">
    <property type="entry name" value="RmlC-like cupins"/>
    <property type="match status" value="1"/>
</dbReference>
<dbReference type="InterPro" id="IPR011051">
    <property type="entry name" value="RmlC_Cupin_sf"/>
</dbReference>
<gene>
    <name evidence="1" type="ORF">I5L79_02380</name>
</gene>
<keyword evidence="2" id="KW-1185">Reference proteome</keyword>
<reference evidence="1 2" key="1">
    <citation type="submission" date="2020-11" db="EMBL/GenBank/DDBJ databases">
        <title>Hymenobacter sp.</title>
        <authorList>
            <person name="Kim M.K."/>
        </authorList>
    </citation>
    <scope>NUCLEOTIDE SEQUENCE [LARGE SCALE GENOMIC DNA]</scope>
    <source>
        <strain evidence="1 2">BT594</strain>
    </source>
</reference>
<organism evidence="1 2">
    <name type="scientific">Hymenobacter guriensis</name>
    <dbReference type="NCBI Taxonomy" id="2793065"/>
    <lineage>
        <taxon>Bacteria</taxon>
        <taxon>Pseudomonadati</taxon>
        <taxon>Bacteroidota</taxon>
        <taxon>Cytophagia</taxon>
        <taxon>Cytophagales</taxon>
        <taxon>Hymenobacteraceae</taxon>
        <taxon>Hymenobacter</taxon>
    </lineage>
</organism>
<dbReference type="EMBL" id="JADWYK010000001">
    <property type="protein sequence ID" value="MBG8552372.1"/>
    <property type="molecule type" value="Genomic_DNA"/>
</dbReference>
<name>A0ABS0KWX6_9BACT</name>
<dbReference type="Proteomes" id="UP000601099">
    <property type="component" value="Unassembled WGS sequence"/>
</dbReference>
<evidence type="ECO:0000313" key="2">
    <source>
        <dbReference type="Proteomes" id="UP000601099"/>
    </source>
</evidence>
<protein>
    <recommendedName>
        <fullName evidence="3">Cupin</fullName>
    </recommendedName>
</protein>
<proteinExistence type="predicted"/>
<dbReference type="RefSeq" id="WP_196953411.1">
    <property type="nucleotide sequence ID" value="NZ_JADWYK010000001.1"/>
</dbReference>
<comment type="caution">
    <text evidence="1">The sequence shown here is derived from an EMBL/GenBank/DDBJ whole genome shotgun (WGS) entry which is preliminary data.</text>
</comment>